<keyword evidence="6" id="KW-0521">NADP</keyword>
<organism evidence="8 9">
    <name type="scientific">Derxia gummosa DSM 723</name>
    <dbReference type="NCBI Taxonomy" id="1121388"/>
    <lineage>
        <taxon>Bacteria</taxon>
        <taxon>Pseudomonadati</taxon>
        <taxon>Pseudomonadota</taxon>
        <taxon>Betaproteobacteria</taxon>
        <taxon>Burkholderiales</taxon>
        <taxon>Alcaligenaceae</taxon>
        <taxon>Derxia</taxon>
    </lineage>
</organism>
<dbReference type="PANTHER" id="PTHR10491">
    <property type="entry name" value="DTDP-4-DEHYDRORHAMNOSE REDUCTASE"/>
    <property type="match status" value="1"/>
</dbReference>
<evidence type="ECO:0000256" key="6">
    <source>
        <dbReference type="RuleBase" id="RU364082"/>
    </source>
</evidence>
<dbReference type="InterPro" id="IPR005913">
    <property type="entry name" value="dTDP_dehydrorham_reduct"/>
</dbReference>
<feature type="domain" description="RmlD-like substrate binding" evidence="7">
    <location>
        <begin position="3"/>
        <end position="296"/>
    </location>
</feature>
<evidence type="ECO:0000313" key="8">
    <source>
        <dbReference type="Proteomes" id="UP000675920"/>
    </source>
</evidence>
<keyword evidence="6" id="KW-0560">Oxidoreductase</keyword>
<dbReference type="InterPro" id="IPR029903">
    <property type="entry name" value="RmlD-like-bd"/>
</dbReference>
<comment type="similarity">
    <text evidence="2 6">Belongs to the dTDP-4-dehydrorhamnose reductase family.</text>
</comment>
<dbReference type="InterPro" id="IPR036291">
    <property type="entry name" value="NAD(P)-bd_dom_sf"/>
</dbReference>
<name>A0A8B6X8A3_9BURK</name>
<accession>A0A8B6X8A3</accession>
<gene>
    <name evidence="9" type="primary">rfbD</name>
</gene>
<dbReference type="SUPFAM" id="SSF51735">
    <property type="entry name" value="NAD(P)-binding Rossmann-fold domains"/>
    <property type="match status" value="1"/>
</dbReference>
<dbReference type="CDD" id="cd05254">
    <property type="entry name" value="dTDP_HR_like_SDR_e"/>
    <property type="match status" value="1"/>
</dbReference>
<protein>
    <recommendedName>
        <fullName evidence="4 6">dTDP-4-dehydrorhamnose reductase</fullName>
        <ecNumber evidence="3 6">1.1.1.133</ecNumber>
    </recommendedName>
</protein>
<comment type="cofactor">
    <cofactor evidence="6">
        <name>Mg(2+)</name>
        <dbReference type="ChEBI" id="CHEBI:18420"/>
    </cofactor>
    <text evidence="6">Binds 1 Mg(2+) ion per monomer.</text>
</comment>
<dbReference type="Pfam" id="PF04321">
    <property type="entry name" value="RmlD_sub_bind"/>
    <property type="match status" value="1"/>
</dbReference>
<dbReference type="RefSeq" id="WP_034410532.1">
    <property type="nucleotide sequence ID" value="NZ_AXWS01000007.1"/>
</dbReference>
<dbReference type="Gene3D" id="3.90.25.10">
    <property type="entry name" value="UDP-galactose 4-epimerase, domain 1"/>
    <property type="match status" value="1"/>
</dbReference>
<evidence type="ECO:0000256" key="2">
    <source>
        <dbReference type="ARBA" id="ARBA00010944"/>
    </source>
</evidence>
<evidence type="ECO:0000259" key="7">
    <source>
        <dbReference type="Pfam" id="PF04321"/>
    </source>
</evidence>
<sequence length="301" mass="32985">MTRILVTGREGQVGWELLRSCQPLGQVIGVGRDECNLADPASVRATLARHQPDVILNAAAYTAVDKAESDEALATAINGTAVGLMAEHAAATGALLIHYSTDYVFDGSGNAPHRATEPTAPVNAYGRSKLAGELALQASGADWLCFRTSWVYSHRCQNFPRTILRLARERETLRIIDDQIGAPTSARLIADTTALAIHQARLERRDGRFASQLLHLVASGAVSWHGFATELISQYRATFPDDALQVQRIEPIPTTEYPTPARRPLNSRLDCSALEQRFGVRMPDWRHGVALCIRDLRQPSN</sequence>
<comment type="catalytic activity">
    <reaction evidence="5 6">
        <text>dTDP-beta-L-rhamnose + NADP(+) = dTDP-4-dehydro-beta-L-rhamnose + NADPH + H(+)</text>
        <dbReference type="Rhea" id="RHEA:21796"/>
        <dbReference type="ChEBI" id="CHEBI:15378"/>
        <dbReference type="ChEBI" id="CHEBI:57510"/>
        <dbReference type="ChEBI" id="CHEBI:57783"/>
        <dbReference type="ChEBI" id="CHEBI:58349"/>
        <dbReference type="ChEBI" id="CHEBI:62830"/>
        <dbReference type="EC" id="1.1.1.133"/>
    </reaction>
</comment>
<dbReference type="GO" id="GO:0008831">
    <property type="term" value="F:dTDP-4-dehydrorhamnose reductase activity"/>
    <property type="evidence" value="ECO:0007669"/>
    <property type="project" value="UniProtKB-EC"/>
</dbReference>
<dbReference type="GO" id="GO:0019305">
    <property type="term" value="P:dTDP-rhamnose biosynthetic process"/>
    <property type="evidence" value="ECO:0007669"/>
    <property type="project" value="UniProtKB-UniPathway"/>
</dbReference>
<dbReference type="OrthoDB" id="9803892at2"/>
<dbReference type="AlphaFoldDB" id="A0A8B6X8A3"/>
<dbReference type="EC" id="1.1.1.133" evidence="3 6"/>
<comment type="pathway">
    <text evidence="1 6">Carbohydrate biosynthesis; dTDP-L-rhamnose biosynthesis.</text>
</comment>
<comment type="function">
    <text evidence="6">Catalyzes the reduction of dTDP-6-deoxy-L-lyxo-4-hexulose to yield dTDP-L-rhamnose.</text>
</comment>
<dbReference type="GO" id="GO:0005829">
    <property type="term" value="C:cytosol"/>
    <property type="evidence" value="ECO:0007669"/>
    <property type="project" value="TreeGrafter"/>
</dbReference>
<evidence type="ECO:0000256" key="1">
    <source>
        <dbReference type="ARBA" id="ARBA00004781"/>
    </source>
</evidence>
<dbReference type="PANTHER" id="PTHR10491:SF4">
    <property type="entry name" value="METHIONINE ADENOSYLTRANSFERASE 2 SUBUNIT BETA"/>
    <property type="match status" value="1"/>
</dbReference>
<proteinExistence type="inferred from homology"/>
<dbReference type="Gene3D" id="3.40.50.720">
    <property type="entry name" value="NAD(P)-binding Rossmann-like Domain"/>
    <property type="match status" value="1"/>
</dbReference>
<dbReference type="NCBIfam" id="TIGR01214">
    <property type="entry name" value="rmlD"/>
    <property type="match status" value="1"/>
</dbReference>
<keyword evidence="8" id="KW-1185">Reference proteome</keyword>
<evidence type="ECO:0000256" key="4">
    <source>
        <dbReference type="ARBA" id="ARBA00017099"/>
    </source>
</evidence>
<evidence type="ECO:0000256" key="5">
    <source>
        <dbReference type="ARBA" id="ARBA00048200"/>
    </source>
</evidence>
<dbReference type="UniPathway" id="UPA00124"/>
<evidence type="ECO:0000256" key="3">
    <source>
        <dbReference type="ARBA" id="ARBA00012929"/>
    </source>
</evidence>
<dbReference type="Proteomes" id="UP000675920">
    <property type="component" value="Unplaced"/>
</dbReference>
<reference evidence="9" key="1">
    <citation type="submission" date="2025-08" db="UniProtKB">
        <authorList>
            <consortium name="RefSeq"/>
        </authorList>
    </citation>
    <scope>IDENTIFICATION</scope>
</reference>
<evidence type="ECO:0000313" key="9">
    <source>
        <dbReference type="RefSeq" id="WP_034410532.1"/>
    </source>
</evidence>